<dbReference type="SUPFAM" id="SSF140864">
    <property type="entry name" value="TROVE domain-like"/>
    <property type="match status" value="1"/>
</dbReference>
<name>A0A931ADF4_9ACTN</name>
<proteinExistence type="predicted"/>
<comment type="subcellular location">
    <subcellularLocation>
        <location evidence="1">Cytoplasm</location>
    </subcellularLocation>
</comment>
<dbReference type="AlphaFoldDB" id="A0A931ADF4"/>
<dbReference type="InterPro" id="IPR040322">
    <property type="entry name" value="TROVE2"/>
</dbReference>
<accession>A0A931ADF4</accession>
<evidence type="ECO:0000256" key="3">
    <source>
        <dbReference type="ARBA" id="ARBA00022723"/>
    </source>
</evidence>
<feature type="domain" description="TROVE" evidence="4">
    <location>
        <begin position="1"/>
        <end position="329"/>
    </location>
</feature>
<dbReference type="PANTHER" id="PTHR14202:SF0">
    <property type="entry name" value="RNA-BINDING PROTEIN RO60"/>
    <property type="match status" value="1"/>
</dbReference>
<protein>
    <recommendedName>
        <fullName evidence="4">TROVE domain-containing protein</fullName>
    </recommendedName>
</protein>
<evidence type="ECO:0000256" key="1">
    <source>
        <dbReference type="ARBA" id="ARBA00004496"/>
    </source>
</evidence>
<gene>
    <name evidence="5" type="ORF">ITP53_20300</name>
</gene>
<dbReference type="InterPro" id="IPR008858">
    <property type="entry name" value="TROVE_dom"/>
</dbReference>
<dbReference type="PROSITE" id="PS50988">
    <property type="entry name" value="TROVE"/>
    <property type="match status" value="1"/>
</dbReference>
<comment type="caution">
    <text evidence="5">The sequence shown here is derived from an EMBL/GenBank/DDBJ whole genome shotgun (WGS) entry which is preliminary data.</text>
</comment>
<dbReference type="Proteomes" id="UP000605361">
    <property type="component" value="Unassembled WGS sequence"/>
</dbReference>
<evidence type="ECO:0000259" key="4">
    <source>
        <dbReference type="PROSITE" id="PS50988"/>
    </source>
</evidence>
<organism evidence="5 6">
    <name type="scientific">Nonomuraea cypriaca</name>
    <dbReference type="NCBI Taxonomy" id="1187855"/>
    <lineage>
        <taxon>Bacteria</taxon>
        <taxon>Bacillati</taxon>
        <taxon>Actinomycetota</taxon>
        <taxon>Actinomycetes</taxon>
        <taxon>Streptosporangiales</taxon>
        <taxon>Streptosporangiaceae</taxon>
        <taxon>Nonomuraea</taxon>
    </lineage>
</organism>
<keyword evidence="6" id="KW-1185">Reference proteome</keyword>
<dbReference type="PANTHER" id="PTHR14202">
    <property type="entry name" value="60 KDA RIBONUCLEOPROTEIN SSA/RO"/>
    <property type="match status" value="1"/>
</dbReference>
<dbReference type="GO" id="GO:0005737">
    <property type="term" value="C:cytoplasm"/>
    <property type="evidence" value="ECO:0007669"/>
    <property type="project" value="UniProtKB-SubCell"/>
</dbReference>
<reference evidence="5" key="1">
    <citation type="submission" date="2020-11" db="EMBL/GenBank/DDBJ databases">
        <title>Whole-genome analyses of Nonomuraea sp. K274.</title>
        <authorList>
            <person name="Veyisoglu A."/>
        </authorList>
    </citation>
    <scope>NUCLEOTIDE SEQUENCE</scope>
    <source>
        <strain evidence="5">K274</strain>
    </source>
</reference>
<dbReference type="GO" id="GO:0003723">
    <property type="term" value="F:RNA binding"/>
    <property type="evidence" value="ECO:0007669"/>
    <property type="project" value="InterPro"/>
</dbReference>
<dbReference type="GO" id="GO:0046872">
    <property type="term" value="F:metal ion binding"/>
    <property type="evidence" value="ECO:0007669"/>
    <property type="project" value="UniProtKB-KW"/>
</dbReference>
<dbReference type="InterPro" id="IPR037214">
    <property type="entry name" value="TROVE_dom_sf"/>
</dbReference>
<sequence>MTTSQPLVPQAVTTARKELFLLAARSLADARAAREPGDRLASLVGTLATDDAWMGSFLGWARRQPALRVLALAATAEFLHTRLTAKIGTTAEARRLGREVLVRADDPGDLLAYLLDRYGRSIPKPIKQVAGEAAERLYDEHALATYDTPEAALRFAEVIALTHPKPVGKAQNDVFQYAALRLKRERPVPDSLPSLQARAELHAVQVAKRVRMLDRADAADVFARAAMSWEQVAIWLGGELNDKAWAAVLPSMSYRQRLKHLRNFEATGLPSEVADWLCADLAEESSVARGRTLPLEILATCRAVPGSRWSWALEQALGHALAQVPTLEGRTLVLVDRGAAMARQGNGLTRADAAAAFASALALRSPSVEVVQLGPTTGPVEVSGSLLESVARFGEPDGAHSVAQAVRGHVDGHRRVIVLTHPEAAVEAAEAVTVPGHEHVITEVNDGWFAAIPAIERARTGTWPFEETDVQARQ</sequence>
<evidence type="ECO:0000256" key="2">
    <source>
        <dbReference type="ARBA" id="ARBA00022490"/>
    </source>
</evidence>
<evidence type="ECO:0000313" key="5">
    <source>
        <dbReference type="EMBL" id="MBF8188035.1"/>
    </source>
</evidence>
<evidence type="ECO:0000313" key="6">
    <source>
        <dbReference type="Proteomes" id="UP000605361"/>
    </source>
</evidence>
<keyword evidence="3" id="KW-0479">Metal-binding</keyword>
<keyword evidence="2" id="KW-0963">Cytoplasm</keyword>
<dbReference type="EMBL" id="JADOGI010000058">
    <property type="protein sequence ID" value="MBF8188035.1"/>
    <property type="molecule type" value="Genomic_DNA"/>
</dbReference>
<dbReference type="GO" id="GO:1990904">
    <property type="term" value="C:ribonucleoprotein complex"/>
    <property type="evidence" value="ECO:0007669"/>
    <property type="project" value="TreeGrafter"/>
</dbReference>
<dbReference type="RefSeq" id="WP_195896993.1">
    <property type="nucleotide sequence ID" value="NZ_JADOGI010000058.1"/>
</dbReference>